<dbReference type="SMART" id="SM00220">
    <property type="entry name" value="S_TKc"/>
    <property type="match status" value="1"/>
</dbReference>
<dbReference type="SUPFAM" id="SSF50978">
    <property type="entry name" value="WD40 repeat-like"/>
    <property type="match status" value="1"/>
</dbReference>
<gene>
    <name evidence="3" type="ORF">EXIGLDRAFT_643269</name>
</gene>
<dbReference type="InterPro" id="IPR015943">
    <property type="entry name" value="WD40/YVTN_repeat-like_dom_sf"/>
</dbReference>
<dbReference type="GO" id="GO:0004674">
    <property type="term" value="F:protein serine/threonine kinase activity"/>
    <property type="evidence" value="ECO:0007669"/>
    <property type="project" value="TreeGrafter"/>
</dbReference>
<dbReference type="OrthoDB" id="26722at2759"/>
<keyword evidence="3" id="KW-0808">Transferase</keyword>
<dbReference type="STRING" id="1314781.A0A165KH49"/>
<organism evidence="3 4">
    <name type="scientific">Exidia glandulosa HHB12029</name>
    <dbReference type="NCBI Taxonomy" id="1314781"/>
    <lineage>
        <taxon>Eukaryota</taxon>
        <taxon>Fungi</taxon>
        <taxon>Dikarya</taxon>
        <taxon>Basidiomycota</taxon>
        <taxon>Agaricomycotina</taxon>
        <taxon>Agaricomycetes</taxon>
        <taxon>Auriculariales</taxon>
        <taxon>Exidiaceae</taxon>
        <taxon>Exidia</taxon>
    </lineage>
</organism>
<dbReference type="Gene3D" id="1.10.510.10">
    <property type="entry name" value="Transferase(Phosphotransferase) domain 1"/>
    <property type="match status" value="1"/>
</dbReference>
<dbReference type="InterPro" id="IPR036322">
    <property type="entry name" value="WD40_repeat_dom_sf"/>
</dbReference>
<sequence length="389" mass="43445">MGSIDTGILRRYNREIALWRRIQHPNILPLSGLCSGLSGLPAMISPWCQNGDIVVYLRNRQHLPIISELKIELIAQICAGLAYLHENDIVHGDLKGANILISDDGAARVADFGFSNIMAGHSVAFSLHTSTMGGTYRWMWPALLTDSAHPCFQSDVWALGCVLLEVQSGRVPYHDIASEQAVIVAMSRHDYPTRPWGFPDMLWHIILACWNDADSPSVADVGTMIQSWRRLRETARRKIVHPVSPIRKIGSVAILGAAQRVFTTSERQVSIWNVTRGRDTPLRQKSPMQKNGTILAIAVCRDGQFIATASSKELRVWNVSTGEPAIAYSARECGKPSLTLAFSTTTHGRGRGRRISRKRSRSSDRRGWRVQRRKVLWISLLPARCRIVT</sequence>
<accession>A0A165KH49</accession>
<dbReference type="InterPro" id="IPR001245">
    <property type="entry name" value="Ser-Thr/Tyr_kinase_cat_dom"/>
</dbReference>
<dbReference type="InterPro" id="IPR011009">
    <property type="entry name" value="Kinase-like_dom_sf"/>
</dbReference>
<dbReference type="GO" id="GO:0005524">
    <property type="term" value="F:ATP binding"/>
    <property type="evidence" value="ECO:0007669"/>
    <property type="project" value="InterPro"/>
</dbReference>
<dbReference type="InterPro" id="IPR008271">
    <property type="entry name" value="Ser/Thr_kinase_AS"/>
</dbReference>
<keyword evidence="3" id="KW-0418">Kinase</keyword>
<dbReference type="PANTHER" id="PTHR44329">
    <property type="entry name" value="SERINE/THREONINE-PROTEIN KINASE TNNI3K-RELATED"/>
    <property type="match status" value="1"/>
</dbReference>
<evidence type="ECO:0000313" key="3">
    <source>
        <dbReference type="EMBL" id="KZV96327.1"/>
    </source>
</evidence>
<feature type="region of interest" description="Disordered" evidence="1">
    <location>
        <begin position="345"/>
        <end position="366"/>
    </location>
</feature>
<dbReference type="InterPro" id="IPR000719">
    <property type="entry name" value="Prot_kinase_dom"/>
</dbReference>
<dbReference type="SUPFAM" id="SSF56112">
    <property type="entry name" value="Protein kinase-like (PK-like)"/>
    <property type="match status" value="1"/>
</dbReference>
<protein>
    <submittedName>
        <fullName evidence="3">Kinase-like protein</fullName>
    </submittedName>
</protein>
<evidence type="ECO:0000313" key="4">
    <source>
        <dbReference type="Proteomes" id="UP000077266"/>
    </source>
</evidence>
<evidence type="ECO:0000259" key="2">
    <source>
        <dbReference type="PROSITE" id="PS50011"/>
    </source>
</evidence>
<feature type="compositionally biased region" description="Basic residues" evidence="1">
    <location>
        <begin position="348"/>
        <end position="360"/>
    </location>
</feature>
<dbReference type="Proteomes" id="UP000077266">
    <property type="component" value="Unassembled WGS sequence"/>
</dbReference>
<dbReference type="AlphaFoldDB" id="A0A165KH49"/>
<dbReference type="Gene3D" id="2.130.10.10">
    <property type="entry name" value="YVTN repeat-like/Quinoprotein amine dehydrogenase"/>
    <property type="match status" value="1"/>
</dbReference>
<dbReference type="InParanoid" id="A0A165KH49"/>
<dbReference type="PROSITE" id="PS00108">
    <property type="entry name" value="PROTEIN_KINASE_ST"/>
    <property type="match status" value="1"/>
</dbReference>
<feature type="domain" description="Protein kinase" evidence="2">
    <location>
        <begin position="1"/>
        <end position="244"/>
    </location>
</feature>
<name>A0A165KH49_EXIGL</name>
<reference evidence="3 4" key="1">
    <citation type="journal article" date="2016" name="Mol. Biol. Evol.">
        <title>Comparative Genomics of Early-Diverging Mushroom-Forming Fungi Provides Insights into the Origins of Lignocellulose Decay Capabilities.</title>
        <authorList>
            <person name="Nagy L.G."/>
            <person name="Riley R."/>
            <person name="Tritt A."/>
            <person name="Adam C."/>
            <person name="Daum C."/>
            <person name="Floudas D."/>
            <person name="Sun H."/>
            <person name="Yadav J.S."/>
            <person name="Pangilinan J."/>
            <person name="Larsson K.H."/>
            <person name="Matsuura K."/>
            <person name="Barry K."/>
            <person name="Labutti K."/>
            <person name="Kuo R."/>
            <person name="Ohm R.A."/>
            <person name="Bhattacharya S.S."/>
            <person name="Shirouzu T."/>
            <person name="Yoshinaga Y."/>
            <person name="Martin F.M."/>
            <person name="Grigoriev I.V."/>
            <person name="Hibbett D.S."/>
        </authorList>
    </citation>
    <scope>NUCLEOTIDE SEQUENCE [LARGE SCALE GENOMIC DNA]</scope>
    <source>
        <strain evidence="3 4">HHB12029</strain>
    </source>
</reference>
<keyword evidence="4" id="KW-1185">Reference proteome</keyword>
<dbReference type="PROSITE" id="PS50011">
    <property type="entry name" value="PROTEIN_KINASE_DOM"/>
    <property type="match status" value="1"/>
</dbReference>
<dbReference type="InterPro" id="IPR051681">
    <property type="entry name" value="Ser/Thr_Kinases-Pseudokinases"/>
</dbReference>
<dbReference type="EMBL" id="KV425944">
    <property type="protein sequence ID" value="KZV96327.1"/>
    <property type="molecule type" value="Genomic_DNA"/>
</dbReference>
<evidence type="ECO:0000256" key="1">
    <source>
        <dbReference type="SAM" id="MobiDB-lite"/>
    </source>
</evidence>
<dbReference type="Pfam" id="PF07714">
    <property type="entry name" value="PK_Tyr_Ser-Thr"/>
    <property type="match status" value="1"/>
</dbReference>
<proteinExistence type="predicted"/>